<gene>
    <name evidence="2" type="ORF">PMAYCL1PPCAC_00534</name>
</gene>
<proteinExistence type="predicted"/>
<accession>A0AAN4YZ15</accession>
<protein>
    <recommendedName>
        <fullName evidence="1">C2H2-type domain-containing protein</fullName>
    </recommendedName>
</protein>
<feature type="domain" description="C2H2-type" evidence="1">
    <location>
        <begin position="138"/>
        <end position="160"/>
    </location>
</feature>
<dbReference type="PROSITE" id="PS00028">
    <property type="entry name" value="ZINC_FINGER_C2H2_1"/>
    <property type="match status" value="1"/>
</dbReference>
<evidence type="ECO:0000313" key="2">
    <source>
        <dbReference type="EMBL" id="GMR30339.1"/>
    </source>
</evidence>
<reference evidence="3" key="1">
    <citation type="submission" date="2022-10" db="EMBL/GenBank/DDBJ databases">
        <title>Genome assembly of Pristionchus species.</title>
        <authorList>
            <person name="Yoshida K."/>
            <person name="Sommer R.J."/>
        </authorList>
    </citation>
    <scope>NUCLEOTIDE SEQUENCE [LARGE SCALE GENOMIC DNA]</scope>
    <source>
        <strain evidence="3">RS5460</strain>
    </source>
</reference>
<dbReference type="Proteomes" id="UP001328107">
    <property type="component" value="Unassembled WGS sequence"/>
</dbReference>
<keyword evidence="3" id="KW-1185">Reference proteome</keyword>
<dbReference type="EMBL" id="BTRK01000001">
    <property type="protein sequence ID" value="GMR30339.1"/>
    <property type="molecule type" value="Genomic_DNA"/>
</dbReference>
<evidence type="ECO:0000259" key="1">
    <source>
        <dbReference type="PROSITE" id="PS00028"/>
    </source>
</evidence>
<sequence length="214" mass="24757">FEELVRVFDEQPIVVLRCGFCSQFMFTARQLFMHIASKNHSSKIADVSMFEGIGVNGALEKMAGQSRVAELFKQEKERVQQQRLRWSSMSLSNPSLRPTKQFVIDLTKKYSRSNNTEELRKTLLNELDKHIGNAKARCFDCKLIFANAAEYYDHHFTYLHMSQQVHHLCTMLINTDPQKRKAELRRPWPAQSANPIPNVNSEVAAMFSHLSRPQ</sequence>
<feature type="non-terminal residue" evidence="2">
    <location>
        <position position="1"/>
    </location>
</feature>
<dbReference type="InterPro" id="IPR013087">
    <property type="entry name" value="Znf_C2H2_type"/>
</dbReference>
<name>A0AAN4YZ15_9BILA</name>
<dbReference type="AlphaFoldDB" id="A0AAN4YZ15"/>
<organism evidence="2 3">
    <name type="scientific">Pristionchus mayeri</name>
    <dbReference type="NCBI Taxonomy" id="1317129"/>
    <lineage>
        <taxon>Eukaryota</taxon>
        <taxon>Metazoa</taxon>
        <taxon>Ecdysozoa</taxon>
        <taxon>Nematoda</taxon>
        <taxon>Chromadorea</taxon>
        <taxon>Rhabditida</taxon>
        <taxon>Rhabditina</taxon>
        <taxon>Diplogasteromorpha</taxon>
        <taxon>Diplogasteroidea</taxon>
        <taxon>Neodiplogasteridae</taxon>
        <taxon>Pristionchus</taxon>
    </lineage>
</organism>
<evidence type="ECO:0000313" key="3">
    <source>
        <dbReference type="Proteomes" id="UP001328107"/>
    </source>
</evidence>
<comment type="caution">
    <text evidence="2">The sequence shown here is derived from an EMBL/GenBank/DDBJ whole genome shotgun (WGS) entry which is preliminary data.</text>
</comment>